<organism evidence="2 3">
    <name type="scientific">Mikania micrantha</name>
    <name type="common">bitter vine</name>
    <dbReference type="NCBI Taxonomy" id="192012"/>
    <lineage>
        <taxon>Eukaryota</taxon>
        <taxon>Viridiplantae</taxon>
        <taxon>Streptophyta</taxon>
        <taxon>Embryophyta</taxon>
        <taxon>Tracheophyta</taxon>
        <taxon>Spermatophyta</taxon>
        <taxon>Magnoliopsida</taxon>
        <taxon>eudicotyledons</taxon>
        <taxon>Gunneridae</taxon>
        <taxon>Pentapetalae</taxon>
        <taxon>asterids</taxon>
        <taxon>campanulids</taxon>
        <taxon>Asterales</taxon>
        <taxon>Asteraceae</taxon>
        <taxon>Asteroideae</taxon>
        <taxon>Heliantheae alliance</taxon>
        <taxon>Eupatorieae</taxon>
        <taxon>Mikania</taxon>
    </lineage>
</organism>
<dbReference type="SUPFAM" id="SSF53098">
    <property type="entry name" value="Ribonuclease H-like"/>
    <property type="match status" value="1"/>
</dbReference>
<evidence type="ECO:0000259" key="1">
    <source>
        <dbReference type="Pfam" id="PF24626"/>
    </source>
</evidence>
<gene>
    <name evidence="2" type="ORF">E3N88_23044</name>
</gene>
<dbReference type="Gene3D" id="3.30.420.10">
    <property type="entry name" value="Ribonuclease H-like superfamily/Ribonuclease H"/>
    <property type="match status" value="1"/>
</dbReference>
<dbReference type="InterPro" id="IPR056924">
    <property type="entry name" value="SH3_Tf2-1"/>
</dbReference>
<dbReference type="PANTHER" id="PTHR45835">
    <property type="entry name" value="YALI0A06105P"/>
    <property type="match status" value="1"/>
</dbReference>
<evidence type="ECO:0000313" key="3">
    <source>
        <dbReference type="Proteomes" id="UP000326396"/>
    </source>
</evidence>
<dbReference type="GO" id="GO:0003676">
    <property type="term" value="F:nucleic acid binding"/>
    <property type="evidence" value="ECO:0007669"/>
    <property type="project" value="InterPro"/>
</dbReference>
<sequence length="176" mass="20277">MKSDKEDQIILPPHPSRTPFCARFSLTFIISRILSMCGSWDDHLAMAEFSYNNSYHASIGMPPYEALYGRRCRTPVCWGDVNQREIGNLDVVRSVSEYLKSIKARMKAAQDRQKSYADKRTKPIEFQVGDYVLLKVSPWKGVIRFQKRGKLSPRYIGPFKILARVGNVAYRLELPE</sequence>
<dbReference type="Pfam" id="PF24626">
    <property type="entry name" value="SH3_Tf2-1"/>
    <property type="match status" value="1"/>
</dbReference>
<dbReference type="InterPro" id="IPR012337">
    <property type="entry name" value="RNaseH-like_sf"/>
</dbReference>
<dbReference type="EMBL" id="SZYD01000012">
    <property type="protein sequence ID" value="KAD4585443.1"/>
    <property type="molecule type" value="Genomic_DNA"/>
</dbReference>
<proteinExistence type="predicted"/>
<dbReference type="Proteomes" id="UP000326396">
    <property type="component" value="Linkage Group LG2"/>
</dbReference>
<comment type="caution">
    <text evidence="2">The sequence shown here is derived from an EMBL/GenBank/DDBJ whole genome shotgun (WGS) entry which is preliminary data.</text>
</comment>
<reference evidence="2 3" key="1">
    <citation type="submission" date="2019-05" db="EMBL/GenBank/DDBJ databases">
        <title>Mikania micrantha, genome provides insights into the molecular mechanism of rapid growth.</title>
        <authorList>
            <person name="Liu B."/>
        </authorList>
    </citation>
    <scope>NUCLEOTIDE SEQUENCE [LARGE SCALE GENOMIC DNA]</scope>
    <source>
        <strain evidence="2">NLD-2019</strain>
        <tissue evidence="2">Leaf</tissue>
    </source>
</reference>
<feature type="domain" description="Tf2-1-like SH3-like" evidence="1">
    <location>
        <begin position="129"/>
        <end position="176"/>
    </location>
</feature>
<dbReference type="PANTHER" id="PTHR45835:SF99">
    <property type="entry name" value="CHROMO DOMAIN-CONTAINING PROTEIN-RELATED"/>
    <property type="match status" value="1"/>
</dbReference>
<dbReference type="AlphaFoldDB" id="A0A5N6NDM2"/>
<keyword evidence="3" id="KW-1185">Reference proteome</keyword>
<name>A0A5N6NDM2_9ASTR</name>
<dbReference type="InterPro" id="IPR036397">
    <property type="entry name" value="RNaseH_sf"/>
</dbReference>
<accession>A0A5N6NDM2</accession>
<evidence type="ECO:0000313" key="2">
    <source>
        <dbReference type="EMBL" id="KAD4585443.1"/>
    </source>
</evidence>
<protein>
    <recommendedName>
        <fullName evidence="1">Tf2-1-like SH3-like domain-containing protein</fullName>
    </recommendedName>
</protein>
<dbReference type="OrthoDB" id="1637837at2759"/>